<dbReference type="OrthoDB" id="8255850at2"/>
<reference evidence="2 4" key="1">
    <citation type="submission" date="2015-09" db="EMBL/GenBank/DDBJ databases">
        <title>Draft Genome Sequence of the Strain BR 3267 (Bradyrhizobium yuanmingense) recommended as inoculant for cowpea in Brazil.</title>
        <authorList>
            <person name="Simoes-Araujo J.L."/>
            <person name="Zilli J.E."/>
        </authorList>
    </citation>
    <scope>NUCLEOTIDE SEQUENCE [LARGE SCALE GENOMIC DNA]</scope>
    <source>
        <strain evidence="2 4">BR3267</strain>
    </source>
</reference>
<name>A0A0R3CVM7_9BRAD</name>
<keyword evidence="1" id="KW-0812">Transmembrane</keyword>
<feature type="transmembrane region" description="Helical" evidence="1">
    <location>
        <begin position="85"/>
        <end position="107"/>
    </location>
</feature>
<dbReference type="EMBL" id="JBGBZN010000002">
    <property type="protein sequence ID" value="MEY9469533.1"/>
    <property type="molecule type" value="Genomic_DNA"/>
</dbReference>
<dbReference type="STRING" id="108015.GA0061099_1007403"/>
<dbReference type="Proteomes" id="UP000051380">
    <property type="component" value="Unassembled WGS sequence"/>
</dbReference>
<comment type="caution">
    <text evidence="2">The sequence shown here is derived from an EMBL/GenBank/DDBJ whole genome shotgun (WGS) entry which is preliminary data.</text>
</comment>
<gene>
    <name evidence="3" type="ORF">ABH992_001932</name>
    <name evidence="2" type="ORF">AOQ72_09415</name>
</gene>
<accession>A0A0R3CVM7</accession>
<dbReference type="Proteomes" id="UP001565474">
    <property type="component" value="Unassembled WGS sequence"/>
</dbReference>
<evidence type="ECO:0000313" key="3">
    <source>
        <dbReference type="EMBL" id="MEY9469533.1"/>
    </source>
</evidence>
<dbReference type="RefSeq" id="WP_036037226.1">
    <property type="nucleotide sequence ID" value="NZ_JADYWB010000024.1"/>
</dbReference>
<feature type="transmembrane region" description="Helical" evidence="1">
    <location>
        <begin position="32"/>
        <end position="49"/>
    </location>
</feature>
<feature type="transmembrane region" description="Helical" evidence="1">
    <location>
        <begin position="7"/>
        <end position="26"/>
    </location>
</feature>
<keyword evidence="1" id="KW-1133">Transmembrane helix</keyword>
<reference evidence="3 5" key="2">
    <citation type="submission" date="2024-07" db="EMBL/GenBank/DDBJ databases">
        <title>Genomic Encyclopedia of Type Strains, Phase V (KMG-V): Genome sequencing to study the core and pangenomes of soil and plant-associated prokaryotes.</title>
        <authorList>
            <person name="Whitman W."/>
        </authorList>
    </citation>
    <scope>NUCLEOTIDE SEQUENCE [LARGE SCALE GENOMIC DNA]</scope>
    <source>
        <strain evidence="3 5">USDA 222</strain>
    </source>
</reference>
<proteinExistence type="predicted"/>
<evidence type="ECO:0000313" key="2">
    <source>
        <dbReference type="EMBL" id="KRQ01655.1"/>
    </source>
</evidence>
<sequence>MRRQSETLLLVPLLPIFLIGMFPMFLIALLGFFGLALFGVLVICVGLASSNEAHDTFNHDVIVHGYARGSERAARASDMHLAARLGLRLEAVGAAMVVAAAIGLCYAA</sequence>
<evidence type="ECO:0000313" key="5">
    <source>
        <dbReference type="Proteomes" id="UP001565474"/>
    </source>
</evidence>
<evidence type="ECO:0000256" key="1">
    <source>
        <dbReference type="SAM" id="Phobius"/>
    </source>
</evidence>
<protein>
    <submittedName>
        <fullName evidence="2">Uncharacterized protein</fullName>
    </submittedName>
</protein>
<dbReference type="EMBL" id="LJYF01000004">
    <property type="protein sequence ID" value="KRQ01655.1"/>
    <property type="molecule type" value="Genomic_DNA"/>
</dbReference>
<organism evidence="2 4">
    <name type="scientific">Bradyrhizobium yuanmingense</name>
    <dbReference type="NCBI Taxonomy" id="108015"/>
    <lineage>
        <taxon>Bacteria</taxon>
        <taxon>Pseudomonadati</taxon>
        <taxon>Pseudomonadota</taxon>
        <taxon>Alphaproteobacteria</taxon>
        <taxon>Hyphomicrobiales</taxon>
        <taxon>Nitrobacteraceae</taxon>
        <taxon>Bradyrhizobium</taxon>
    </lineage>
</organism>
<keyword evidence="1" id="KW-0472">Membrane</keyword>
<evidence type="ECO:0000313" key="4">
    <source>
        <dbReference type="Proteomes" id="UP000051380"/>
    </source>
</evidence>
<dbReference type="AlphaFoldDB" id="A0A0R3CVM7"/>
<keyword evidence="5" id="KW-1185">Reference proteome</keyword>